<gene>
    <name evidence="4" type="ORF">QYE76_025918</name>
</gene>
<dbReference type="Pfam" id="PF02458">
    <property type="entry name" value="Transferase"/>
    <property type="match status" value="1"/>
</dbReference>
<dbReference type="PANTHER" id="PTHR31642">
    <property type="entry name" value="TRICHOTHECENE 3-O-ACETYLTRANSFERASE"/>
    <property type="match status" value="1"/>
</dbReference>
<dbReference type="Proteomes" id="UP001231189">
    <property type="component" value="Unassembled WGS sequence"/>
</dbReference>
<evidence type="ECO:0000313" key="5">
    <source>
        <dbReference type="Proteomes" id="UP001231189"/>
    </source>
</evidence>
<dbReference type="EMBL" id="JAUUTY010000006">
    <property type="protein sequence ID" value="KAK1620401.1"/>
    <property type="molecule type" value="Genomic_DNA"/>
</dbReference>
<keyword evidence="2" id="KW-0808">Transferase</keyword>
<evidence type="ECO:0000256" key="3">
    <source>
        <dbReference type="ARBA" id="ARBA00023315"/>
    </source>
</evidence>
<dbReference type="AlphaFoldDB" id="A0AAD8RGL9"/>
<dbReference type="GO" id="GO:0016747">
    <property type="term" value="F:acyltransferase activity, transferring groups other than amino-acyl groups"/>
    <property type="evidence" value="ECO:0007669"/>
    <property type="project" value="TreeGrafter"/>
</dbReference>
<evidence type="ECO:0000313" key="4">
    <source>
        <dbReference type="EMBL" id="KAK1620401.1"/>
    </source>
</evidence>
<proteinExistence type="inferred from homology"/>
<keyword evidence="5" id="KW-1185">Reference proteome</keyword>
<sequence>MACVDEKVKVVESCIVTPSEETPSHGLWLSPLDLMMVNRGHTPNVYFYRYASSSGVVDDNFFDVARLKAAMAKALVNFYPLAGRLGVDGDGRAEIECAGKGAYFVVARSDLTVDDFSNCQPSLELKRLFIPRIVDDSPCVMLAVQLTFFKCGGVALGTALHHVAIDAVSAVHFFETWSAFSRAGSRENNVAQVLELPCHDRTLLRARSPPRVVHPDAAAMFWPLKDNPNISPAGPVVNEIFVISKDQIAALKHACSGASTFCAVSAHVWRCMCVARRLAPKATTRLTFPANFRRSLRPPLPARYFGNGIIMVGAAGKVRDIASEDHLALASVAGRVKEAVRGLEDELVRSTIDYLEMNEAPPASSMPETEVRIVSWLGMPVYDVDFGWGKPLTMMRAVQQRAGLIYLIDSGLGDGGVRILLSIEAEALKDFQRLLYENL</sequence>
<evidence type="ECO:0000256" key="1">
    <source>
        <dbReference type="ARBA" id="ARBA00009861"/>
    </source>
</evidence>
<name>A0AAD8RGL9_LOLMU</name>
<dbReference type="InterPro" id="IPR023213">
    <property type="entry name" value="CAT-like_dom_sf"/>
</dbReference>
<keyword evidence="3" id="KW-0012">Acyltransferase</keyword>
<evidence type="ECO:0000256" key="2">
    <source>
        <dbReference type="ARBA" id="ARBA00022679"/>
    </source>
</evidence>
<accession>A0AAD8RGL9</accession>
<reference evidence="4" key="1">
    <citation type="submission" date="2023-07" db="EMBL/GenBank/DDBJ databases">
        <title>A chromosome-level genome assembly of Lolium multiflorum.</title>
        <authorList>
            <person name="Chen Y."/>
            <person name="Copetti D."/>
            <person name="Kolliker R."/>
            <person name="Studer B."/>
        </authorList>
    </citation>
    <scope>NUCLEOTIDE SEQUENCE</scope>
    <source>
        <strain evidence="4">02402/16</strain>
        <tissue evidence="4">Leaf</tissue>
    </source>
</reference>
<dbReference type="PANTHER" id="PTHR31642:SF301">
    <property type="match status" value="1"/>
</dbReference>
<dbReference type="Gene3D" id="3.30.559.10">
    <property type="entry name" value="Chloramphenicol acetyltransferase-like domain"/>
    <property type="match status" value="2"/>
</dbReference>
<organism evidence="4 5">
    <name type="scientific">Lolium multiflorum</name>
    <name type="common">Italian ryegrass</name>
    <name type="synonym">Lolium perenne subsp. multiflorum</name>
    <dbReference type="NCBI Taxonomy" id="4521"/>
    <lineage>
        <taxon>Eukaryota</taxon>
        <taxon>Viridiplantae</taxon>
        <taxon>Streptophyta</taxon>
        <taxon>Embryophyta</taxon>
        <taxon>Tracheophyta</taxon>
        <taxon>Spermatophyta</taxon>
        <taxon>Magnoliopsida</taxon>
        <taxon>Liliopsida</taxon>
        <taxon>Poales</taxon>
        <taxon>Poaceae</taxon>
        <taxon>BOP clade</taxon>
        <taxon>Pooideae</taxon>
        <taxon>Poodae</taxon>
        <taxon>Poeae</taxon>
        <taxon>Poeae Chloroplast Group 2 (Poeae type)</taxon>
        <taxon>Loliodinae</taxon>
        <taxon>Loliinae</taxon>
        <taxon>Lolium</taxon>
    </lineage>
</organism>
<comment type="caution">
    <text evidence="4">The sequence shown here is derived from an EMBL/GenBank/DDBJ whole genome shotgun (WGS) entry which is preliminary data.</text>
</comment>
<protein>
    <submittedName>
        <fullName evidence="4">Uncharacterized protein</fullName>
    </submittedName>
</protein>
<comment type="similarity">
    <text evidence="1">Belongs to the plant acyltransferase family.</text>
</comment>
<dbReference type="SUPFAM" id="SSF52777">
    <property type="entry name" value="CoA-dependent acyltransferases"/>
    <property type="match status" value="1"/>
</dbReference>
<dbReference type="InterPro" id="IPR050317">
    <property type="entry name" value="Plant_Fungal_Acyltransferase"/>
</dbReference>